<evidence type="ECO:0000256" key="6">
    <source>
        <dbReference type="ARBA" id="ARBA00023328"/>
    </source>
</evidence>
<dbReference type="Pfam" id="PF09496">
    <property type="entry name" value="CENP-O"/>
    <property type="match status" value="1"/>
</dbReference>
<sequence>MAPDASPSPAESPTALDDEIADLEAQAEALQKALKPPLPARRPGGAAARLHAAGQLPHVRARHGLQGARPGPLRRRRRPRPGPALRGHVARRQADAADAEQPPPPRQDLDRFVRALRREIVRYHNRLGVAADLRRRLGLQDMSRVADPPAHVVVDVAIADIEAKQIKLTWADDRSGRLVMDDDGRVLKLVVFGAQGRDWETAKELFGNYDRIEDIARKLEEHHGAVPG</sequence>
<feature type="region of interest" description="Disordered" evidence="7">
    <location>
        <begin position="33"/>
        <end position="110"/>
    </location>
</feature>
<accession>A0A0F7ZV01</accession>
<feature type="compositionally biased region" description="Low complexity" evidence="7">
    <location>
        <begin position="33"/>
        <end position="54"/>
    </location>
</feature>
<dbReference type="EMBL" id="KQ030515">
    <property type="protein sequence ID" value="KJZ75753.1"/>
    <property type="molecule type" value="Genomic_DNA"/>
</dbReference>
<evidence type="ECO:0000313" key="8">
    <source>
        <dbReference type="EMBL" id="KJZ75753.1"/>
    </source>
</evidence>
<dbReference type="InterPro" id="IPR018464">
    <property type="entry name" value="CENP-O"/>
</dbReference>
<reference evidence="8 9" key="1">
    <citation type="journal article" date="2014" name="Genome Biol. Evol.">
        <title>Comparative genomics and transcriptomics analyses reveal divergent lifestyle features of nematode endoparasitic fungus Hirsutella minnesotensis.</title>
        <authorList>
            <person name="Lai Y."/>
            <person name="Liu K."/>
            <person name="Zhang X."/>
            <person name="Zhang X."/>
            <person name="Li K."/>
            <person name="Wang N."/>
            <person name="Shu C."/>
            <person name="Wu Y."/>
            <person name="Wang C."/>
            <person name="Bushley K.E."/>
            <person name="Xiang M."/>
            <person name="Liu X."/>
        </authorList>
    </citation>
    <scope>NUCLEOTIDE SEQUENCE [LARGE SCALE GENOMIC DNA]</scope>
    <source>
        <strain evidence="8 9">3608</strain>
    </source>
</reference>
<keyword evidence="5" id="KW-0539">Nucleus</keyword>
<keyword evidence="4" id="KW-0158">Chromosome</keyword>
<evidence type="ECO:0000256" key="1">
    <source>
        <dbReference type="ARBA" id="ARBA00004123"/>
    </source>
</evidence>
<organism evidence="8 9">
    <name type="scientific">Hirsutella minnesotensis 3608</name>
    <dbReference type="NCBI Taxonomy" id="1043627"/>
    <lineage>
        <taxon>Eukaryota</taxon>
        <taxon>Fungi</taxon>
        <taxon>Dikarya</taxon>
        <taxon>Ascomycota</taxon>
        <taxon>Pezizomycotina</taxon>
        <taxon>Sordariomycetes</taxon>
        <taxon>Hypocreomycetidae</taxon>
        <taxon>Hypocreales</taxon>
        <taxon>Ophiocordycipitaceae</taxon>
        <taxon>Hirsutella</taxon>
    </lineage>
</organism>
<comment type="similarity">
    <text evidence="3">Belongs to the CENP-O/MCM21 family.</text>
</comment>
<keyword evidence="6" id="KW-0137">Centromere</keyword>
<evidence type="ECO:0000256" key="4">
    <source>
        <dbReference type="ARBA" id="ARBA00022454"/>
    </source>
</evidence>
<dbReference type="Proteomes" id="UP000054481">
    <property type="component" value="Unassembled WGS sequence"/>
</dbReference>
<evidence type="ECO:0000256" key="2">
    <source>
        <dbReference type="ARBA" id="ARBA00004584"/>
    </source>
</evidence>
<name>A0A0F7ZV01_9HYPO</name>
<dbReference type="GO" id="GO:0000776">
    <property type="term" value="C:kinetochore"/>
    <property type="evidence" value="ECO:0007669"/>
    <property type="project" value="InterPro"/>
</dbReference>
<evidence type="ECO:0000256" key="3">
    <source>
        <dbReference type="ARBA" id="ARBA00007321"/>
    </source>
</evidence>
<dbReference type="GO" id="GO:0005634">
    <property type="term" value="C:nucleus"/>
    <property type="evidence" value="ECO:0007669"/>
    <property type="project" value="UniProtKB-SubCell"/>
</dbReference>
<protein>
    <submittedName>
        <fullName evidence="8">Uncharacterized protein</fullName>
    </submittedName>
</protein>
<evidence type="ECO:0000313" key="9">
    <source>
        <dbReference type="Proteomes" id="UP000054481"/>
    </source>
</evidence>
<dbReference type="AlphaFoldDB" id="A0A0F7ZV01"/>
<keyword evidence="9" id="KW-1185">Reference proteome</keyword>
<gene>
    <name evidence="8" type="ORF">HIM_04910</name>
</gene>
<comment type="subcellular location">
    <subcellularLocation>
        <location evidence="2">Chromosome</location>
        <location evidence="2">Centromere</location>
    </subcellularLocation>
    <subcellularLocation>
        <location evidence="1">Nucleus</location>
    </subcellularLocation>
</comment>
<evidence type="ECO:0000256" key="5">
    <source>
        <dbReference type="ARBA" id="ARBA00023242"/>
    </source>
</evidence>
<dbReference type="OrthoDB" id="10050372at2759"/>
<evidence type="ECO:0000256" key="7">
    <source>
        <dbReference type="SAM" id="MobiDB-lite"/>
    </source>
</evidence>
<proteinExistence type="inferred from homology"/>